<name>A0ACA9Q452_9GLOM</name>
<comment type="caution">
    <text evidence="1">The sequence shown here is derived from an EMBL/GenBank/DDBJ whole genome shotgun (WGS) entry which is preliminary data.</text>
</comment>
<sequence length="57" mass="6728">YKHKKSQIDAGSASEEIINEDESQIENNEYMLYLTNVVTELQQQVEDQRLEISELKR</sequence>
<evidence type="ECO:0000313" key="2">
    <source>
        <dbReference type="Proteomes" id="UP000789702"/>
    </source>
</evidence>
<gene>
    <name evidence="1" type="ORF">DHETER_LOCUS13603</name>
</gene>
<reference evidence="1" key="1">
    <citation type="submission" date="2021-06" db="EMBL/GenBank/DDBJ databases">
        <authorList>
            <person name="Kallberg Y."/>
            <person name="Tangrot J."/>
            <person name="Rosling A."/>
        </authorList>
    </citation>
    <scope>NUCLEOTIDE SEQUENCE</scope>
    <source>
        <strain evidence="1">IL203A</strain>
    </source>
</reference>
<organism evidence="1 2">
    <name type="scientific">Dentiscutata heterogama</name>
    <dbReference type="NCBI Taxonomy" id="1316150"/>
    <lineage>
        <taxon>Eukaryota</taxon>
        <taxon>Fungi</taxon>
        <taxon>Fungi incertae sedis</taxon>
        <taxon>Mucoromycota</taxon>
        <taxon>Glomeromycotina</taxon>
        <taxon>Glomeromycetes</taxon>
        <taxon>Diversisporales</taxon>
        <taxon>Gigasporaceae</taxon>
        <taxon>Dentiscutata</taxon>
    </lineage>
</organism>
<protein>
    <submittedName>
        <fullName evidence="1">2045_t:CDS:1</fullName>
    </submittedName>
</protein>
<dbReference type="Proteomes" id="UP000789702">
    <property type="component" value="Unassembled WGS sequence"/>
</dbReference>
<proteinExistence type="predicted"/>
<dbReference type="EMBL" id="CAJVPU010037952">
    <property type="protein sequence ID" value="CAG8733726.1"/>
    <property type="molecule type" value="Genomic_DNA"/>
</dbReference>
<feature type="non-terminal residue" evidence="1">
    <location>
        <position position="1"/>
    </location>
</feature>
<keyword evidence="2" id="KW-1185">Reference proteome</keyword>
<accession>A0ACA9Q452</accession>
<evidence type="ECO:0000313" key="1">
    <source>
        <dbReference type="EMBL" id="CAG8733726.1"/>
    </source>
</evidence>